<keyword evidence="1 9" id="KW-0479">Metal-binding</keyword>
<evidence type="ECO:0000256" key="4">
    <source>
        <dbReference type="ARBA" id="ARBA00023015"/>
    </source>
</evidence>
<keyword evidence="4 9" id="KW-0805">Transcription regulation</keyword>
<name>A0A8X7TJ35_BRACI</name>
<keyword evidence="3 9" id="KW-0862">Zinc</keyword>
<dbReference type="PROSITE" id="PS01361">
    <property type="entry name" value="ZF_DOF_1"/>
    <property type="match status" value="1"/>
</dbReference>
<dbReference type="InterPro" id="IPR003851">
    <property type="entry name" value="Znf_Dof"/>
</dbReference>
<dbReference type="Proteomes" id="UP000886595">
    <property type="component" value="Unassembled WGS sequence"/>
</dbReference>
<evidence type="ECO:0000256" key="1">
    <source>
        <dbReference type="ARBA" id="ARBA00022723"/>
    </source>
</evidence>
<dbReference type="GO" id="GO:0005634">
    <property type="term" value="C:nucleus"/>
    <property type="evidence" value="ECO:0007669"/>
    <property type="project" value="UniProtKB-SubCell"/>
</dbReference>
<evidence type="ECO:0000256" key="3">
    <source>
        <dbReference type="ARBA" id="ARBA00022833"/>
    </source>
</evidence>
<gene>
    <name evidence="11" type="ORF">Bca52824_094452</name>
</gene>
<evidence type="ECO:0000313" key="11">
    <source>
        <dbReference type="EMBL" id="KAG2243692.1"/>
    </source>
</evidence>
<sequence>MDYSGVFVREDNQVNEEKPPARVCPRCNSDNTKFCYYNNYSASQPRYKCKNCRRYWTHGGTLRNVPIGGSGRIKRTRTDQPSFSQVVSVENQQVNHHQPFLHDQETNEFVGSSSSAVVVGGNHFGSLLEFHGDIVANVPPVGSLPLTEALNISDVSFQQGYYDVGSSDLIGNPLVNQLTGGSVVVSSDQEDPNMWNQSFNNTMNMDQNASTSGGKGHISKH</sequence>
<dbReference type="EMBL" id="JAAMPC010000161">
    <property type="protein sequence ID" value="KAG2243692.1"/>
    <property type="molecule type" value="Genomic_DNA"/>
</dbReference>
<evidence type="ECO:0000256" key="7">
    <source>
        <dbReference type="ARBA" id="ARBA00023242"/>
    </source>
</evidence>
<dbReference type="PANTHER" id="PTHR31992">
    <property type="entry name" value="DOF ZINC FINGER PROTEIN DOF1.4-RELATED"/>
    <property type="match status" value="1"/>
</dbReference>
<comment type="function">
    <text evidence="9">Transcription factor that binds specifically to a 5'-AA[AG]G-3' consensus core sequence.</text>
</comment>
<accession>A0A8X7TJ35</accession>
<proteinExistence type="predicted"/>
<dbReference type="GO" id="GO:0008270">
    <property type="term" value="F:zinc ion binding"/>
    <property type="evidence" value="ECO:0007669"/>
    <property type="project" value="UniProtKB-KW"/>
</dbReference>
<reference evidence="11 12" key="1">
    <citation type="submission" date="2020-02" db="EMBL/GenBank/DDBJ databases">
        <authorList>
            <person name="Ma Q."/>
            <person name="Huang Y."/>
            <person name="Song X."/>
            <person name="Pei D."/>
        </authorList>
    </citation>
    <scope>NUCLEOTIDE SEQUENCE [LARGE SCALE GENOMIC DNA]</scope>
    <source>
        <strain evidence="11">Sxm20200214</strain>
        <tissue evidence="11">Leaf</tissue>
    </source>
</reference>
<comment type="subcellular location">
    <subcellularLocation>
        <location evidence="8 9">Nucleus</location>
    </subcellularLocation>
</comment>
<evidence type="ECO:0000256" key="5">
    <source>
        <dbReference type="ARBA" id="ARBA00023125"/>
    </source>
</evidence>
<dbReference type="Pfam" id="PF02701">
    <property type="entry name" value="Zn_ribbon_Dof"/>
    <property type="match status" value="1"/>
</dbReference>
<dbReference type="InterPro" id="IPR045174">
    <property type="entry name" value="Dof"/>
</dbReference>
<evidence type="ECO:0000256" key="6">
    <source>
        <dbReference type="ARBA" id="ARBA00023163"/>
    </source>
</evidence>
<dbReference type="PROSITE" id="PS50884">
    <property type="entry name" value="ZF_DOF_2"/>
    <property type="match status" value="1"/>
</dbReference>
<keyword evidence="12" id="KW-1185">Reference proteome</keyword>
<dbReference type="OrthoDB" id="1060780at2759"/>
<dbReference type="PANTHER" id="PTHR31992:SF363">
    <property type="entry name" value="DOF ZINC FINGER PROTEIN"/>
    <property type="match status" value="1"/>
</dbReference>
<dbReference type="GO" id="GO:0003677">
    <property type="term" value="F:DNA binding"/>
    <property type="evidence" value="ECO:0007669"/>
    <property type="project" value="UniProtKB-UniRule"/>
</dbReference>
<keyword evidence="5 8" id="KW-0238">DNA-binding</keyword>
<dbReference type="GO" id="GO:0003700">
    <property type="term" value="F:DNA-binding transcription factor activity"/>
    <property type="evidence" value="ECO:0007669"/>
    <property type="project" value="UniProtKB-UniRule"/>
</dbReference>
<evidence type="ECO:0000313" key="12">
    <source>
        <dbReference type="Proteomes" id="UP000886595"/>
    </source>
</evidence>
<keyword evidence="6 9" id="KW-0804">Transcription</keyword>
<dbReference type="AlphaFoldDB" id="A0A8X7TJ35"/>
<evidence type="ECO:0000256" key="8">
    <source>
        <dbReference type="PROSITE-ProRule" id="PRU00071"/>
    </source>
</evidence>
<evidence type="ECO:0000259" key="10">
    <source>
        <dbReference type="PROSITE" id="PS50884"/>
    </source>
</evidence>
<organism evidence="11 12">
    <name type="scientific">Brassica carinata</name>
    <name type="common">Ethiopian mustard</name>
    <name type="synonym">Abyssinian cabbage</name>
    <dbReference type="NCBI Taxonomy" id="52824"/>
    <lineage>
        <taxon>Eukaryota</taxon>
        <taxon>Viridiplantae</taxon>
        <taxon>Streptophyta</taxon>
        <taxon>Embryophyta</taxon>
        <taxon>Tracheophyta</taxon>
        <taxon>Spermatophyta</taxon>
        <taxon>Magnoliopsida</taxon>
        <taxon>eudicotyledons</taxon>
        <taxon>Gunneridae</taxon>
        <taxon>Pentapetalae</taxon>
        <taxon>rosids</taxon>
        <taxon>malvids</taxon>
        <taxon>Brassicales</taxon>
        <taxon>Brassicaceae</taxon>
        <taxon>Brassiceae</taxon>
        <taxon>Brassica</taxon>
    </lineage>
</organism>
<feature type="domain" description="Dof-type" evidence="10">
    <location>
        <begin position="22"/>
        <end position="76"/>
    </location>
</feature>
<evidence type="ECO:0000256" key="2">
    <source>
        <dbReference type="ARBA" id="ARBA00022771"/>
    </source>
</evidence>
<evidence type="ECO:0000256" key="9">
    <source>
        <dbReference type="RuleBase" id="RU369094"/>
    </source>
</evidence>
<keyword evidence="2 8" id="KW-0863">Zinc-finger</keyword>
<comment type="caution">
    <text evidence="11">The sequence shown here is derived from an EMBL/GenBank/DDBJ whole genome shotgun (WGS) entry which is preliminary data.</text>
</comment>
<protein>
    <recommendedName>
        <fullName evidence="9">Dof zinc finger protein</fullName>
    </recommendedName>
</protein>
<keyword evidence="7 8" id="KW-0539">Nucleus</keyword>